<protein>
    <recommendedName>
        <fullName evidence="5">ProQ/FinO domain-containing protein</fullName>
    </recommendedName>
</protein>
<dbReference type="GO" id="GO:0010608">
    <property type="term" value="P:post-transcriptional regulation of gene expression"/>
    <property type="evidence" value="ECO:0007669"/>
    <property type="project" value="InterPro"/>
</dbReference>
<name>I3W405_SALER</name>
<dbReference type="Pfam" id="PF04352">
    <property type="entry name" value="ProQ"/>
    <property type="match status" value="1"/>
</dbReference>
<dbReference type="SMART" id="SM00945">
    <property type="entry name" value="ProQ"/>
    <property type="match status" value="1"/>
</dbReference>
<sequence>MLIFPGWLWRQVNKKYTGHCDEEKTPHYFSSTNGGTCNHSSASGASFRDCGKRNAGTSGEKNKKWTPEFINTSLEKVKALFPLLQAEEGGFRPLKIGITRDVTDFIAQNPDAGLTLPEWQCAARIITRRWKYLERISVPGALRYGIDGLPAGVVSEHEAQHARAFLASKLASKNKNVRANNKSAT</sequence>
<feature type="region of interest" description="Disordered" evidence="4">
    <location>
        <begin position="41"/>
        <end position="63"/>
    </location>
</feature>
<dbReference type="InterPro" id="IPR016103">
    <property type="entry name" value="ProQ/FinO"/>
</dbReference>
<keyword evidence="3" id="KW-0143">Chaperone</keyword>
<dbReference type="InterPro" id="IPR023529">
    <property type="entry name" value="ProQ"/>
</dbReference>
<dbReference type="GO" id="GO:0005829">
    <property type="term" value="C:cytosol"/>
    <property type="evidence" value="ECO:0007669"/>
    <property type="project" value="TreeGrafter"/>
</dbReference>
<dbReference type="Gene3D" id="1.10.1710.10">
    <property type="entry name" value="ProQ/FinO domain"/>
    <property type="match status" value="1"/>
</dbReference>
<dbReference type="InterPro" id="IPR036442">
    <property type="entry name" value="ProQ/FinO_sf"/>
</dbReference>
<geneLocation type="plasmid" evidence="6">
    <name>pSGSC3045-121</name>
</geneLocation>
<organism evidence="6">
    <name type="scientific">Salmonella enterica subsp. salamae</name>
    <dbReference type="NCBI Taxonomy" id="59202"/>
    <lineage>
        <taxon>Bacteria</taxon>
        <taxon>Pseudomonadati</taxon>
        <taxon>Pseudomonadota</taxon>
        <taxon>Gammaproteobacteria</taxon>
        <taxon>Enterobacterales</taxon>
        <taxon>Enterobacteriaceae</taxon>
        <taxon>Salmonella</taxon>
    </lineage>
</organism>
<evidence type="ECO:0000256" key="3">
    <source>
        <dbReference type="ARBA" id="ARBA00023186"/>
    </source>
</evidence>
<dbReference type="GO" id="GO:0034057">
    <property type="term" value="F:RNA strand-exchange activity"/>
    <property type="evidence" value="ECO:0007669"/>
    <property type="project" value="InterPro"/>
</dbReference>
<proteinExistence type="predicted"/>
<dbReference type="EMBL" id="JQ418541">
    <property type="protein sequence ID" value="AFK90332.1"/>
    <property type="molecule type" value="Genomic_DNA"/>
</dbReference>
<dbReference type="SUPFAM" id="SSF48657">
    <property type="entry name" value="FinO-like"/>
    <property type="match status" value="1"/>
</dbReference>
<keyword evidence="1" id="KW-0963">Cytoplasm</keyword>
<dbReference type="PANTHER" id="PTHR38106">
    <property type="entry name" value="RNA CHAPERONE PROQ"/>
    <property type="match status" value="1"/>
</dbReference>
<evidence type="ECO:0000256" key="2">
    <source>
        <dbReference type="ARBA" id="ARBA00022884"/>
    </source>
</evidence>
<keyword evidence="2" id="KW-0694">RNA-binding</keyword>
<accession>I3W405</accession>
<dbReference type="PANTHER" id="PTHR38106:SF1">
    <property type="entry name" value="RNA CHAPERONE PROQ"/>
    <property type="match status" value="1"/>
</dbReference>
<dbReference type="GO" id="GO:0033592">
    <property type="term" value="F:RNA strand annealing activity"/>
    <property type="evidence" value="ECO:0007669"/>
    <property type="project" value="InterPro"/>
</dbReference>
<keyword evidence="6" id="KW-0614">Plasmid</keyword>
<evidence type="ECO:0000256" key="1">
    <source>
        <dbReference type="ARBA" id="ARBA00022490"/>
    </source>
</evidence>
<reference evidence="6" key="1">
    <citation type="submission" date="2012-01" db="EMBL/GenBank/DDBJ databases">
        <authorList>
            <person name="Summers A.O."/>
            <person name="Wireman J."/>
            <person name="Williams L.E."/>
        </authorList>
    </citation>
    <scope>NUCLEOTIDE SEQUENCE</scope>
    <source>
        <strain evidence="6">SGSC3045</strain>
        <plasmid evidence="6">pSGSC3045-121</plasmid>
    </source>
</reference>
<evidence type="ECO:0000259" key="5">
    <source>
        <dbReference type="SMART" id="SM00945"/>
    </source>
</evidence>
<feature type="domain" description="ProQ/FinO" evidence="5">
    <location>
        <begin position="65"/>
        <end position="182"/>
    </location>
</feature>
<evidence type="ECO:0000313" key="6">
    <source>
        <dbReference type="EMBL" id="AFK90332.1"/>
    </source>
</evidence>
<evidence type="ECO:0000256" key="4">
    <source>
        <dbReference type="SAM" id="MobiDB-lite"/>
    </source>
</evidence>
<dbReference type="AlphaFoldDB" id="I3W405"/>